<reference evidence="9" key="1">
    <citation type="journal article" date="2019" name="Int. J. Syst. Evol. Microbiol.">
        <title>The Global Catalogue of Microorganisms (GCM) 10K type strain sequencing project: providing services to taxonomists for standard genome sequencing and annotation.</title>
        <authorList>
            <consortium name="The Broad Institute Genomics Platform"/>
            <consortium name="The Broad Institute Genome Sequencing Center for Infectious Disease"/>
            <person name="Wu L."/>
            <person name="Ma J."/>
        </authorList>
    </citation>
    <scope>NUCLEOTIDE SEQUENCE [LARGE SCALE GENOMIC DNA]</scope>
    <source>
        <strain evidence="9">CECT 7649</strain>
    </source>
</reference>
<name>A0ABW2PA43_9ACTN</name>
<dbReference type="InterPro" id="IPR006710">
    <property type="entry name" value="Glyco_hydro_43"/>
</dbReference>
<dbReference type="PANTHER" id="PTHR43772">
    <property type="entry name" value="ENDO-1,4-BETA-XYLANASE"/>
    <property type="match status" value="1"/>
</dbReference>
<gene>
    <name evidence="8" type="ORF">ACFQSB_23200</name>
</gene>
<evidence type="ECO:0000256" key="1">
    <source>
        <dbReference type="ARBA" id="ARBA00009865"/>
    </source>
</evidence>
<comment type="caution">
    <text evidence="8">The sequence shown here is derived from an EMBL/GenBank/DDBJ whole genome shotgun (WGS) entry which is preliminary data.</text>
</comment>
<dbReference type="PANTHER" id="PTHR43772:SF2">
    <property type="entry name" value="PUTATIVE (AFU_ORTHOLOGUE AFUA_2G04480)-RELATED"/>
    <property type="match status" value="1"/>
</dbReference>
<dbReference type="Proteomes" id="UP001596496">
    <property type="component" value="Unassembled WGS sequence"/>
</dbReference>
<dbReference type="SUPFAM" id="SSF50370">
    <property type="entry name" value="Ricin B-like lectins"/>
    <property type="match status" value="1"/>
</dbReference>
<evidence type="ECO:0000256" key="5">
    <source>
        <dbReference type="ARBA" id="ARBA00023295"/>
    </source>
</evidence>
<dbReference type="InterPro" id="IPR035992">
    <property type="entry name" value="Ricin_B-like_lectins"/>
</dbReference>
<keyword evidence="2" id="KW-0858">Xylan degradation</keyword>
<feature type="domain" description="Ricin B lectin" evidence="7">
    <location>
        <begin position="52"/>
        <end position="189"/>
    </location>
</feature>
<dbReference type="RefSeq" id="WP_380829027.1">
    <property type="nucleotide sequence ID" value="NZ_JBHTCG010000016.1"/>
</dbReference>
<dbReference type="InterPro" id="IPR052176">
    <property type="entry name" value="Glycosyl_Hydrlase_43_Enz"/>
</dbReference>
<evidence type="ECO:0000256" key="6">
    <source>
        <dbReference type="RuleBase" id="RU361187"/>
    </source>
</evidence>
<dbReference type="SUPFAM" id="SSF75005">
    <property type="entry name" value="Arabinanase/levansucrase/invertase"/>
    <property type="match status" value="1"/>
</dbReference>
<proteinExistence type="inferred from homology"/>
<dbReference type="InterPro" id="IPR023296">
    <property type="entry name" value="Glyco_hydro_beta-prop_sf"/>
</dbReference>
<evidence type="ECO:0000313" key="8">
    <source>
        <dbReference type="EMBL" id="MFC7385135.1"/>
    </source>
</evidence>
<protein>
    <submittedName>
        <fullName evidence="8">Family 43 glycosylhydrolase</fullName>
    </submittedName>
</protein>
<evidence type="ECO:0000259" key="7">
    <source>
        <dbReference type="SMART" id="SM00458"/>
    </source>
</evidence>
<dbReference type="CDD" id="cd23446">
    <property type="entry name" value="beta-trefoil_Ricin_1_3Gal43A"/>
    <property type="match status" value="1"/>
</dbReference>
<keyword evidence="3 6" id="KW-0378">Hydrolase</keyword>
<dbReference type="Gene3D" id="2.80.10.50">
    <property type="match status" value="2"/>
</dbReference>
<evidence type="ECO:0000256" key="4">
    <source>
        <dbReference type="ARBA" id="ARBA00023277"/>
    </source>
</evidence>
<dbReference type="CDD" id="cd09004">
    <property type="entry name" value="GH43_bXyl-like"/>
    <property type="match status" value="1"/>
</dbReference>
<organism evidence="8 9">
    <name type="scientific">Sphaerisporangium rhizosphaerae</name>
    <dbReference type="NCBI Taxonomy" id="2269375"/>
    <lineage>
        <taxon>Bacteria</taxon>
        <taxon>Bacillati</taxon>
        <taxon>Actinomycetota</taxon>
        <taxon>Actinomycetes</taxon>
        <taxon>Streptosporangiales</taxon>
        <taxon>Streptosporangiaceae</taxon>
        <taxon>Sphaerisporangium</taxon>
    </lineage>
</organism>
<keyword evidence="9" id="KW-1185">Reference proteome</keyword>
<keyword evidence="4" id="KW-0119">Carbohydrate metabolism</keyword>
<keyword evidence="5 6" id="KW-0326">Glycosidase</keyword>
<dbReference type="Gene3D" id="2.115.10.20">
    <property type="entry name" value="Glycosyl hydrolase domain, family 43"/>
    <property type="match status" value="1"/>
</dbReference>
<dbReference type="Pfam" id="PF14200">
    <property type="entry name" value="RicinB_lectin_2"/>
    <property type="match status" value="1"/>
</dbReference>
<sequence length="484" mass="52355">MTGFPGRVVSRRRRDTASRATGWWRLLVAVAMALGTAVVLPRPADAATIDTTAYYQVVSRSSGKALAVQDGSTADQAQIVQYTTGAATSQQWQFVDSGGGYYRLRARHSGKVVDVAARSTADGAKVVQYTDNNGANQQFKPVDTDSGYLKLVNRNSGKVLDVYGRSTAEGAVISQYTDNNGANQQWRLVRVDAAPAHNPALPGYNADPQVRYLAGQYWIYPTSDGYADWGSTKFTAYSSPDLVNWTDHGVVLDLANVSWCHARAWAPTIAYRDGTYWLYFSACQQIGVARSTSPSGPFTDALGRPLVSTGQYGEQEIDPDVFVDDDGTAYLYFGSGNAEVARLSASMTAFATAPARITPASFREASNVFKRNGTYYLMYSENDTRSEDYRVDYATSASPLGPFTKAAGSPVLSKDTGAGILGTGHSSVVKVPGRDEWYIAYHRFRIPGGDGTHREVCIDTMTFASDGSINRIRPTLTGIAPVTP</sequence>
<keyword evidence="2" id="KW-0624">Polysaccharide degradation</keyword>
<evidence type="ECO:0000313" key="9">
    <source>
        <dbReference type="Proteomes" id="UP001596496"/>
    </source>
</evidence>
<dbReference type="PROSITE" id="PS50231">
    <property type="entry name" value="RICIN_B_LECTIN"/>
    <property type="match status" value="1"/>
</dbReference>
<evidence type="ECO:0000256" key="2">
    <source>
        <dbReference type="ARBA" id="ARBA00022651"/>
    </source>
</evidence>
<evidence type="ECO:0000256" key="3">
    <source>
        <dbReference type="ARBA" id="ARBA00022801"/>
    </source>
</evidence>
<dbReference type="EMBL" id="JBHTCG010000016">
    <property type="protein sequence ID" value="MFC7385135.1"/>
    <property type="molecule type" value="Genomic_DNA"/>
</dbReference>
<dbReference type="InterPro" id="IPR000772">
    <property type="entry name" value="Ricin_B_lectin"/>
</dbReference>
<comment type="similarity">
    <text evidence="1 6">Belongs to the glycosyl hydrolase 43 family.</text>
</comment>
<dbReference type="SMART" id="SM00458">
    <property type="entry name" value="RICIN"/>
    <property type="match status" value="1"/>
</dbReference>
<dbReference type="Pfam" id="PF04616">
    <property type="entry name" value="Glyco_hydro_43"/>
    <property type="match status" value="1"/>
</dbReference>
<accession>A0ABW2PA43</accession>